<dbReference type="eggNOG" id="KOG1603">
    <property type="taxonomic scope" value="Eukaryota"/>
</dbReference>
<evidence type="ECO:0000313" key="3">
    <source>
        <dbReference type="EMBL" id="ACO66509.1"/>
    </source>
</evidence>
<dbReference type="Proteomes" id="UP000002009">
    <property type="component" value="Chromosome 11"/>
</dbReference>
<dbReference type="Pfam" id="PF00403">
    <property type="entry name" value="HMA"/>
    <property type="match status" value="1"/>
</dbReference>
<dbReference type="InterPro" id="IPR006121">
    <property type="entry name" value="HMA_dom"/>
</dbReference>
<proteinExistence type="predicted"/>
<dbReference type="PANTHER" id="PTHR22814:SF287">
    <property type="entry name" value="COPPER TRANSPORT PROTEIN ATX1"/>
    <property type="match status" value="1"/>
</dbReference>
<dbReference type="PANTHER" id="PTHR22814">
    <property type="entry name" value="COPPER TRANSPORT PROTEIN ATOX1-RELATED"/>
    <property type="match status" value="1"/>
</dbReference>
<dbReference type="FunCoup" id="C1EEC1">
    <property type="interactions" value="1333"/>
</dbReference>
<feature type="domain" description="HMA" evidence="2">
    <location>
        <begin position="2"/>
        <end position="65"/>
    </location>
</feature>
<dbReference type="InParanoid" id="C1EEC1"/>
<dbReference type="Gene3D" id="3.30.70.100">
    <property type="match status" value="1"/>
</dbReference>
<dbReference type="KEGG" id="mis:MICPUN_62571"/>
<dbReference type="EMBL" id="CP001330">
    <property type="protein sequence ID" value="ACO66509.1"/>
    <property type="molecule type" value="Genomic_DNA"/>
</dbReference>
<keyword evidence="4" id="KW-1185">Reference proteome</keyword>
<dbReference type="PROSITE" id="PS50846">
    <property type="entry name" value="HMA_2"/>
    <property type="match status" value="1"/>
</dbReference>
<name>C1EEC1_MICCC</name>
<sequence length="69" mass="7414">MTNTVILKVAMMCTGCSGAVERVLSKMEGVQSFDVNLETQKVTVVGTVTHEEVVTKIAKTGKAVEPWSD</sequence>
<gene>
    <name evidence="3" type="ORF">MICPUN_62571</name>
</gene>
<accession>C1EEC1</accession>
<reference evidence="3 4" key="1">
    <citation type="journal article" date="2009" name="Science">
        <title>Green evolution and dynamic adaptations revealed by genomes of the marine picoeukaryotes Micromonas.</title>
        <authorList>
            <person name="Worden A.Z."/>
            <person name="Lee J.H."/>
            <person name="Mock T."/>
            <person name="Rouze P."/>
            <person name="Simmons M.P."/>
            <person name="Aerts A.L."/>
            <person name="Allen A.E."/>
            <person name="Cuvelier M.L."/>
            <person name="Derelle E."/>
            <person name="Everett M.V."/>
            <person name="Foulon E."/>
            <person name="Grimwood J."/>
            <person name="Gundlach H."/>
            <person name="Henrissat B."/>
            <person name="Napoli C."/>
            <person name="McDonald S.M."/>
            <person name="Parker M.S."/>
            <person name="Rombauts S."/>
            <person name="Salamov A."/>
            <person name="Von Dassow P."/>
            <person name="Badger J.H."/>
            <person name="Coutinho P.M."/>
            <person name="Demir E."/>
            <person name="Dubchak I."/>
            <person name="Gentemann C."/>
            <person name="Eikrem W."/>
            <person name="Gready J.E."/>
            <person name="John U."/>
            <person name="Lanier W."/>
            <person name="Lindquist E.A."/>
            <person name="Lucas S."/>
            <person name="Mayer K.F."/>
            <person name="Moreau H."/>
            <person name="Not F."/>
            <person name="Otillar R."/>
            <person name="Panaud O."/>
            <person name="Pangilinan J."/>
            <person name="Paulsen I."/>
            <person name="Piegu B."/>
            <person name="Poliakov A."/>
            <person name="Robbens S."/>
            <person name="Schmutz J."/>
            <person name="Toulza E."/>
            <person name="Wyss T."/>
            <person name="Zelensky A."/>
            <person name="Zhou K."/>
            <person name="Armbrust E.V."/>
            <person name="Bhattacharya D."/>
            <person name="Goodenough U.W."/>
            <person name="Van de Peer Y."/>
            <person name="Grigoriev I.V."/>
        </authorList>
    </citation>
    <scope>NUCLEOTIDE SEQUENCE [LARGE SCALE GENOMIC DNA]</scope>
    <source>
        <strain evidence="4">RCC299 / NOUM17</strain>
    </source>
</reference>
<dbReference type="FunFam" id="3.30.70.100:FF:000008">
    <property type="entry name" value="Copper transport protein ATOX1"/>
    <property type="match status" value="1"/>
</dbReference>
<evidence type="ECO:0000256" key="1">
    <source>
        <dbReference type="ARBA" id="ARBA00022723"/>
    </source>
</evidence>
<protein>
    <recommendedName>
        <fullName evidence="2">HMA domain-containing protein</fullName>
    </recommendedName>
</protein>
<dbReference type="OrthoDB" id="689350at2759"/>
<dbReference type="GeneID" id="8247374"/>
<dbReference type="InterPro" id="IPR036163">
    <property type="entry name" value="HMA_dom_sf"/>
</dbReference>
<evidence type="ECO:0000259" key="2">
    <source>
        <dbReference type="PROSITE" id="PS50846"/>
    </source>
</evidence>
<organism evidence="3 4">
    <name type="scientific">Micromonas commoda (strain RCC299 / NOUM17 / CCMP2709)</name>
    <name type="common">Picoplanktonic green alga</name>
    <dbReference type="NCBI Taxonomy" id="296587"/>
    <lineage>
        <taxon>Eukaryota</taxon>
        <taxon>Viridiplantae</taxon>
        <taxon>Chlorophyta</taxon>
        <taxon>Mamiellophyceae</taxon>
        <taxon>Mamiellales</taxon>
        <taxon>Mamiellaceae</taxon>
        <taxon>Micromonas</taxon>
    </lineage>
</organism>
<dbReference type="GO" id="GO:0046872">
    <property type="term" value="F:metal ion binding"/>
    <property type="evidence" value="ECO:0007669"/>
    <property type="project" value="UniProtKB-KW"/>
</dbReference>
<dbReference type="SUPFAM" id="SSF55008">
    <property type="entry name" value="HMA, heavy metal-associated domain"/>
    <property type="match status" value="1"/>
</dbReference>
<dbReference type="STRING" id="296587.C1EEC1"/>
<dbReference type="AlphaFoldDB" id="C1EEC1"/>
<dbReference type="RefSeq" id="XP_002505251.1">
    <property type="nucleotide sequence ID" value="XM_002505205.1"/>
</dbReference>
<dbReference type="CDD" id="cd00371">
    <property type="entry name" value="HMA"/>
    <property type="match status" value="1"/>
</dbReference>
<dbReference type="OMA" id="ETSFWPE"/>
<keyword evidence="1" id="KW-0479">Metal-binding</keyword>
<evidence type="ECO:0000313" key="4">
    <source>
        <dbReference type="Proteomes" id="UP000002009"/>
    </source>
</evidence>